<comment type="caution">
    <text evidence="2">The sequence shown here is derived from an EMBL/GenBank/DDBJ whole genome shotgun (WGS) entry which is preliminary data.</text>
</comment>
<dbReference type="InterPro" id="IPR036928">
    <property type="entry name" value="AS_sf"/>
</dbReference>
<name>A0AAP2RDG7_9EURY</name>
<accession>A0AAP2RDG7</accession>
<evidence type="ECO:0000313" key="2">
    <source>
        <dbReference type="EMBL" id="MCD1295579.1"/>
    </source>
</evidence>
<proteinExistence type="predicted"/>
<keyword evidence="3" id="KW-1185">Reference proteome</keyword>
<gene>
    <name evidence="2" type="ORF">CUJ83_11270</name>
</gene>
<dbReference type="Gene3D" id="3.90.1300.10">
    <property type="entry name" value="Amidase signature (AS) domain"/>
    <property type="match status" value="1"/>
</dbReference>
<dbReference type="InterPro" id="IPR023631">
    <property type="entry name" value="Amidase_dom"/>
</dbReference>
<dbReference type="GO" id="GO:0012505">
    <property type="term" value="C:endomembrane system"/>
    <property type="evidence" value="ECO:0007669"/>
    <property type="project" value="TreeGrafter"/>
</dbReference>
<feature type="domain" description="Amidase" evidence="1">
    <location>
        <begin position="25"/>
        <end position="470"/>
    </location>
</feature>
<dbReference type="RefSeq" id="WP_230742435.1">
    <property type="nucleotide sequence ID" value="NZ_PGCK01000009.1"/>
</dbReference>
<dbReference type="PIRSF" id="PIRSF001221">
    <property type="entry name" value="Amidase_fungi"/>
    <property type="match status" value="1"/>
</dbReference>
<evidence type="ECO:0000259" key="1">
    <source>
        <dbReference type="Pfam" id="PF01425"/>
    </source>
</evidence>
<dbReference type="SUPFAM" id="SSF75304">
    <property type="entry name" value="Amidase signature (AS) enzymes"/>
    <property type="match status" value="1"/>
</dbReference>
<reference evidence="2 3" key="1">
    <citation type="submission" date="2017-11" db="EMBL/GenBank/DDBJ databases">
        <title>Isolation and Characterization of Family Methanocellaceae Species from Potential Methane Hydrate Area Offshore Southwestern Taiwan.</title>
        <authorList>
            <person name="Zhang W.-L."/>
            <person name="Chen W.-C."/>
            <person name="Lai M.-C."/>
            <person name="Chen S.-C."/>
        </authorList>
    </citation>
    <scope>NUCLEOTIDE SEQUENCE [LARGE SCALE GENOMIC DNA]</scope>
    <source>
        <strain evidence="2 3">CWC-04</strain>
    </source>
</reference>
<organism evidence="2 3">
    <name type="scientific">Methanooceanicella nereidis</name>
    <dbReference type="NCBI Taxonomy" id="2052831"/>
    <lineage>
        <taxon>Archaea</taxon>
        <taxon>Methanobacteriati</taxon>
        <taxon>Methanobacteriota</taxon>
        <taxon>Stenosarchaea group</taxon>
        <taxon>Methanomicrobia</taxon>
        <taxon>Methanocellales</taxon>
        <taxon>Methanocellaceae</taxon>
        <taxon>Methanooceanicella</taxon>
    </lineage>
</organism>
<dbReference type="EMBL" id="PGCK01000009">
    <property type="protein sequence ID" value="MCD1295579.1"/>
    <property type="molecule type" value="Genomic_DNA"/>
</dbReference>
<dbReference type="PANTHER" id="PTHR43372:SF4">
    <property type="entry name" value="FATTY-ACID AMIDE HYDROLASE 2"/>
    <property type="match status" value="1"/>
</dbReference>
<dbReference type="InterPro" id="IPR052739">
    <property type="entry name" value="FAAH2"/>
</dbReference>
<protein>
    <submittedName>
        <fullName evidence="2">Amidase</fullName>
    </submittedName>
</protein>
<dbReference type="Proteomes" id="UP001320159">
    <property type="component" value="Unassembled WGS sequence"/>
</dbReference>
<dbReference type="AlphaFoldDB" id="A0AAP2RDG7"/>
<dbReference type="Pfam" id="PF01425">
    <property type="entry name" value="Amidase"/>
    <property type="match status" value="1"/>
</dbReference>
<sequence length="492" mass="52827">MTDIVFRTAADLSKAILSGELSAVEVLEAHLGHIREYDPYINAIVTLDAENALRRAKEADKALARGEVWGPLHGVPMTIKDSFETAGLRTTSSNPALADHIPKKDATVVARLKAAGAVIMGKTNLPEMASGCHCDSPLFGRTNNPRDLSRTPGGSSGGSAAAVASCMTPLDIGSDISGSIRVPAHFCGVFGMKPTDHLVSFAGHVPGTPRGLLRYLISVGPLARSVEDLELALTLIAGPDGRQWEVPPVTLSLPLKKELKGLRLAWTDELGGVPVTEETRSSMERLAGELARQGCQVEKLNPPGFDLAEAIRTRTEIESTAMHTGSTPLHLPRAFLRWLSGLNIRDDAFISGYLKGAGSTLGTYSKALSRRDRHIKIMETFLAGRDAWLCPVASVPAPPHPGIRNHFEEMLASIDVDGKKIPYDLGTFAYTNPFNLSGNPVVVLPMSSTSDGLPLGVQIVGRRWMDMDILSVAKEIAKITGDFLPPKNIIKF</sequence>
<evidence type="ECO:0000313" key="3">
    <source>
        <dbReference type="Proteomes" id="UP001320159"/>
    </source>
</evidence>
<dbReference type="PANTHER" id="PTHR43372">
    <property type="entry name" value="FATTY-ACID AMIDE HYDROLASE"/>
    <property type="match status" value="1"/>
</dbReference>